<dbReference type="PANTHER" id="PTHR38692">
    <property type="entry name" value="PROTEIN SMG"/>
    <property type="match status" value="1"/>
</dbReference>
<proteinExistence type="predicted"/>
<accession>A0A7V1LN80</accession>
<evidence type="ECO:0000313" key="1">
    <source>
        <dbReference type="EMBL" id="HED11051.1"/>
    </source>
</evidence>
<name>A0A7V1LN80_CALAY</name>
<sequence>MQERIIEIIVFVLEEFKTSHTEENYVDISKNLMSRGYTESEINLAFSWIFDHLQRNVSPDEEEFHYQENSIRVLHDLEKMVIEPDAYGYLLQLLQLGLISETDMEDVIEKALSLGSTRVTLEDMKAFTSSLIFNRENPNSLDGFFMHPGTNTIH</sequence>
<protein>
    <submittedName>
        <fullName evidence="1">DUF494 family protein</fullName>
    </submittedName>
</protein>
<dbReference type="EMBL" id="DRLD01000278">
    <property type="protein sequence ID" value="HED11051.1"/>
    <property type="molecule type" value="Genomic_DNA"/>
</dbReference>
<comment type="caution">
    <text evidence="1">The sequence shown here is derived from an EMBL/GenBank/DDBJ whole genome shotgun (WGS) entry which is preliminary data.</text>
</comment>
<dbReference type="PANTHER" id="PTHR38692:SF1">
    <property type="entry name" value="PROTEIN SMG"/>
    <property type="match status" value="1"/>
</dbReference>
<dbReference type="Pfam" id="PF04361">
    <property type="entry name" value="DUF494"/>
    <property type="match status" value="1"/>
</dbReference>
<reference evidence="1" key="1">
    <citation type="journal article" date="2020" name="mSystems">
        <title>Genome- and Community-Level Interaction Insights into Carbon Utilization and Element Cycling Functions of Hydrothermarchaeota in Hydrothermal Sediment.</title>
        <authorList>
            <person name="Zhou Z."/>
            <person name="Liu Y."/>
            <person name="Xu W."/>
            <person name="Pan J."/>
            <person name="Luo Z.H."/>
            <person name="Li M."/>
        </authorList>
    </citation>
    <scope>NUCLEOTIDE SEQUENCE [LARGE SCALE GENOMIC DNA]</scope>
    <source>
        <strain evidence="1">HyVt-456</strain>
    </source>
</reference>
<dbReference type="InterPro" id="IPR007456">
    <property type="entry name" value="Smg"/>
</dbReference>
<dbReference type="AlphaFoldDB" id="A0A7V1LN80"/>
<gene>
    <name evidence="1" type="ORF">ENJ10_10215</name>
</gene>
<dbReference type="Proteomes" id="UP000886005">
    <property type="component" value="Unassembled WGS sequence"/>
</dbReference>
<organism evidence="1">
    <name type="scientific">Caldithrix abyssi</name>
    <dbReference type="NCBI Taxonomy" id="187145"/>
    <lineage>
        <taxon>Bacteria</taxon>
        <taxon>Pseudomonadati</taxon>
        <taxon>Calditrichota</taxon>
        <taxon>Calditrichia</taxon>
        <taxon>Calditrichales</taxon>
        <taxon>Calditrichaceae</taxon>
        <taxon>Caldithrix</taxon>
    </lineage>
</organism>